<name>A0A1G9PG57_9PROT</name>
<keyword evidence="8 12" id="KW-0457">Lysine biosynthesis</keyword>
<evidence type="ECO:0000256" key="9">
    <source>
        <dbReference type="ARBA" id="ARBA00023239"/>
    </source>
</evidence>
<dbReference type="AlphaFoldDB" id="A0A1G9PG57"/>
<dbReference type="Gene3D" id="3.20.20.70">
    <property type="entry name" value="Aldolase class I"/>
    <property type="match status" value="1"/>
</dbReference>
<feature type="site" description="Part of a proton relay during catalysis" evidence="12">
    <location>
        <position position="43"/>
    </location>
</feature>
<evidence type="ECO:0000256" key="12">
    <source>
        <dbReference type="HAMAP-Rule" id="MF_00418"/>
    </source>
</evidence>
<keyword evidence="17" id="KW-1185">Reference proteome</keyword>
<evidence type="ECO:0000256" key="14">
    <source>
        <dbReference type="PIRSR" id="PIRSR001365-1"/>
    </source>
</evidence>
<keyword evidence="6 12" id="KW-0028">Amino-acid biosynthesis</keyword>
<evidence type="ECO:0000256" key="6">
    <source>
        <dbReference type="ARBA" id="ARBA00022605"/>
    </source>
</evidence>
<protein>
    <recommendedName>
        <fullName evidence="4 12">4-hydroxy-tetrahydrodipicolinate synthase</fullName>
        <shortName evidence="12">HTPA synthase</shortName>
        <ecNumber evidence="4 12">4.3.3.7</ecNumber>
    </recommendedName>
</protein>
<evidence type="ECO:0000256" key="7">
    <source>
        <dbReference type="ARBA" id="ARBA00022915"/>
    </source>
</evidence>
<evidence type="ECO:0000256" key="10">
    <source>
        <dbReference type="ARBA" id="ARBA00023270"/>
    </source>
</evidence>
<keyword evidence="10 12" id="KW-0704">Schiff base</keyword>
<dbReference type="EMBL" id="FNHG01000003">
    <property type="protein sequence ID" value="SDL97553.1"/>
    <property type="molecule type" value="Genomic_DNA"/>
</dbReference>
<gene>
    <name evidence="12" type="primary">dapA</name>
    <name evidence="16" type="ORF">SAMN04488568_103219</name>
</gene>
<sequence length="293" mass="30917">MFKGSITALVTPFKNGAVDEDKVIELCERQIAAGSHGLVPCGTTGESATLSFEEHMRVVELVVKTSAGRVPVIAGTGSNSTRVAIQNQARAREIGADAGLVVAPYYNKPNAEGQFCHYQAINDAVDLPIIVYNVPGRTVIDISVSTMARLAGLTHVVGVKDATGDMSRVSGHRRLIGEGFIQLSGDDPTALGFNACGGTGMISVTSNVAPELCAQFQDAMLAGDWQSARRLNDRLTPLHHALFTSASPGPTKYAMQLLGVTGTEMRLPLTEPDEASKLAVRKAMVIAGLLDNS</sequence>
<dbReference type="PANTHER" id="PTHR12128:SF66">
    <property type="entry name" value="4-HYDROXY-2-OXOGLUTARATE ALDOLASE, MITOCHONDRIAL"/>
    <property type="match status" value="1"/>
</dbReference>
<feature type="active site" description="Schiff-base intermediate with substrate" evidence="12 14">
    <location>
        <position position="160"/>
    </location>
</feature>
<dbReference type="GO" id="GO:0009089">
    <property type="term" value="P:lysine biosynthetic process via diaminopimelate"/>
    <property type="evidence" value="ECO:0007669"/>
    <property type="project" value="UniProtKB-UniRule"/>
</dbReference>
<feature type="binding site" evidence="12 15">
    <location>
        <position position="44"/>
    </location>
    <ligand>
        <name>pyruvate</name>
        <dbReference type="ChEBI" id="CHEBI:15361"/>
    </ligand>
</feature>
<dbReference type="STRING" id="144026.SAMN04488568_103219"/>
<comment type="pathway">
    <text evidence="2 12">Amino-acid biosynthesis; L-lysine biosynthesis via DAP pathway; (S)-tetrahydrodipicolinate from L-aspartate: step 3/4.</text>
</comment>
<dbReference type="PIRSF" id="PIRSF001365">
    <property type="entry name" value="DHDPS"/>
    <property type="match status" value="1"/>
</dbReference>
<feature type="binding site" evidence="12 15">
    <location>
        <position position="202"/>
    </location>
    <ligand>
        <name>pyruvate</name>
        <dbReference type="ChEBI" id="CHEBI:15361"/>
    </ligand>
</feature>
<evidence type="ECO:0000256" key="15">
    <source>
        <dbReference type="PIRSR" id="PIRSR001365-2"/>
    </source>
</evidence>
<dbReference type="InterPro" id="IPR020624">
    <property type="entry name" value="Schiff_base-form_aldolases_CS"/>
</dbReference>
<proteinExistence type="inferred from homology"/>
<comment type="similarity">
    <text evidence="3 12 13">Belongs to the DapA family.</text>
</comment>
<keyword evidence="7 12" id="KW-0220">Diaminopimelate biosynthesis</keyword>
<comment type="caution">
    <text evidence="12">Was originally thought to be a dihydrodipicolinate synthase (DHDPS), catalyzing the condensation of (S)-aspartate-beta-semialdehyde [(S)-ASA] and pyruvate to dihydrodipicolinate (DHDP). However, it was shown in E.coli that the product of the enzymatic reaction is not dihydrodipicolinate but in fact (4S)-4-hydroxy-2,3,4,5-tetrahydro-(2S)-dipicolinic acid (HTPA), and that the consecutive dehydration reaction leading to DHDP is not spontaneous but catalyzed by DapB.</text>
</comment>
<evidence type="ECO:0000256" key="5">
    <source>
        <dbReference type="ARBA" id="ARBA00022490"/>
    </source>
</evidence>
<keyword evidence="9 12" id="KW-0456">Lyase</keyword>
<evidence type="ECO:0000256" key="1">
    <source>
        <dbReference type="ARBA" id="ARBA00003294"/>
    </source>
</evidence>
<organism evidence="16 17">
    <name type="scientific">Maricaulis salignorans</name>
    <dbReference type="NCBI Taxonomy" id="144026"/>
    <lineage>
        <taxon>Bacteria</taxon>
        <taxon>Pseudomonadati</taxon>
        <taxon>Pseudomonadota</taxon>
        <taxon>Alphaproteobacteria</taxon>
        <taxon>Maricaulales</taxon>
        <taxon>Maricaulaceae</taxon>
        <taxon>Maricaulis</taxon>
    </lineage>
</organism>
<dbReference type="UniPathway" id="UPA00034">
    <property type="reaction ID" value="UER00017"/>
</dbReference>
<evidence type="ECO:0000256" key="3">
    <source>
        <dbReference type="ARBA" id="ARBA00007592"/>
    </source>
</evidence>
<dbReference type="InterPro" id="IPR005263">
    <property type="entry name" value="DapA"/>
</dbReference>
<reference evidence="16 17" key="1">
    <citation type="submission" date="2016-10" db="EMBL/GenBank/DDBJ databases">
        <authorList>
            <person name="de Groot N.N."/>
        </authorList>
    </citation>
    <scope>NUCLEOTIDE SEQUENCE [LARGE SCALE GENOMIC DNA]</scope>
    <source>
        <strain evidence="16 17">DSM 16077</strain>
    </source>
</reference>
<dbReference type="SUPFAM" id="SSF51569">
    <property type="entry name" value="Aldolase"/>
    <property type="match status" value="1"/>
</dbReference>
<dbReference type="RefSeq" id="WP_091767495.1">
    <property type="nucleotide sequence ID" value="NZ_FNHG01000003.1"/>
</dbReference>
<dbReference type="PROSITE" id="PS00665">
    <property type="entry name" value="DHDPS_1"/>
    <property type="match status" value="1"/>
</dbReference>
<dbReference type="InterPro" id="IPR013785">
    <property type="entry name" value="Aldolase_TIM"/>
</dbReference>
<dbReference type="InterPro" id="IPR020625">
    <property type="entry name" value="Schiff_base-form_aldolases_AS"/>
</dbReference>
<evidence type="ECO:0000313" key="16">
    <source>
        <dbReference type="EMBL" id="SDL97553.1"/>
    </source>
</evidence>
<dbReference type="EC" id="4.3.3.7" evidence="4 12"/>
<feature type="site" description="Part of a proton relay during catalysis" evidence="12">
    <location>
        <position position="106"/>
    </location>
</feature>
<dbReference type="Proteomes" id="UP000199759">
    <property type="component" value="Unassembled WGS sequence"/>
</dbReference>
<evidence type="ECO:0000256" key="4">
    <source>
        <dbReference type="ARBA" id="ARBA00012086"/>
    </source>
</evidence>
<dbReference type="NCBIfam" id="TIGR00674">
    <property type="entry name" value="dapA"/>
    <property type="match status" value="1"/>
</dbReference>
<comment type="subunit">
    <text evidence="12">Homotetramer; dimer of dimers.</text>
</comment>
<evidence type="ECO:0000313" key="17">
    <source>
        <dbReference type="Proteomes" id="UP000199759"/>
    </source>
</evidence>
<accession>A0A1G9PG57</accession>
<dbReference type="HAMAP" id="MF_00418">
    <property type="entry name" value="DapA"/>
    <property type="match status" value="1"/>
</dbReference>
<dbReference type="SMART" id="SM01130">
    <property type="entry name" value="DHDPS"/>
    <property type="match status" value="1"/>
</dbReference>
<comment type="function">
    <text evidence="1 12">Catalyzes the condensation of (S)-aspartate-beta-semialdehyde [(S)-ASA] and pyruvate to 4-hydroxy-tetrahydrodipicolinate (HTPA).</text>
</comment>
<dbReference type="PROSITE" id="PS00666">
    <property type="entry name" value="DHDPS_2"/>
    <property type="match status" value="1"/>
</dbReference>
<dbReference type="GO" id="GO:0008840">
    <property type="term" value="F:4-hydroxy-tetrahydrodipicolinate synthase activity"/>
    <property type="evidence" value="ECO:0007669"/>
    <property type="project" value="UniProtKB-UniRule"/>
</dbReference>
<evidence type="ECO:0000256" key="2">
    <source>
        <dbReference type="ARBA" id="ARBA00005120"/>
    </source>
</evidence>
<keyword evidence="5 12" id="KW-0963">Cytoplasm</keyword>
<comment type="subcellular location">
    <subcellularLocation>
        <location evidence="12">Cytoplasm</location>
    </subcellularLocation>
</comment>
<evidence type="ECO:0000256" key="11">
    <source>
        <dbReference type="ARBA" id="ARBA00047836"/>
    </source>
</evidence>
<comment type="catalytic activity">
    <reaction evidence="11 12">
        <text>L-aspartate 4-semialdehyde + pyruvate = (2S,4S)-4-hydroxy-2,3,4,5-tetrahydrodipicolinate + H2O + H(+)</text>
        <dbReference type="Rhea" id="RHEA:34171"/>
        <dbReference type="ChEBI" id="CHEBI:15361"/>
        <dbReference type="ChEBI" id="CHEBI:15377"/>
        <dbReference type="ChEBI" id="CHEBI:15378"/>
        <dbReference type="ChEBI" id="CHEBI:67139"/>
        <dbReference type="ChEBI" id="CHEBI:537519"/>
        <dbReference type="EC" id="4.3.3.7"/>
    </reaction>
</comment>
<dbReference type="GO" id="GO:0019877">
    <property type="term" value="P:diaminopimelate biosynthetic process"/>
    <property type="evidence" value="ECO:0007669"/>
    <property type="project" value="UniProtKB-UniRule"/>
</dbReference>
<dbReference type="PANTHER" id="PTHR12128">
    <property type="entry name" value="DIHYDRODIPICOLINATE SYNTHASE"/>
    <property type="match status" value="1"/>
</dbReference>
<dbReference type="Pfam" id="PF00701">
    <property type="entry name" value="DHDPS"/>
    <property type="match status" value="1"/>
</dbReference>
<evidence type="ECO:0000256" key="13">
    <source>
        <dbReference type="PIRNR" id="PIRNR001365"/>
    </source>
</evidence>
<dbReference type="GO" id="GO:0005829">
    <property type="term" value="C:cytosol"/>
    <property type="evidence" value="ECO:0007669"/>
    <property type="project" value="TreeGrafter"/>
</dbReference>
<dbReference type="CDD" id="cd00950">
    <property type="entry name" value="DHDPS"/>
    <property type="match status" value="1"/>
</dbReference>
<dbReference type="OrthoDB" id="9782828at2"/>
<feature type="active site" description="Proton donor/acceptor" evidence="12 14">
    <location>
        <position position="132"/>
    </location>
</feature>
<dbReference type="PRINTS" id="PR00146">
    <property type="entry name" value="DHPICSNTHASE"/>
</dbReference>
<evidence type="ECO:0000256" key="8">
    <source>
        <dbReference type="ARBA" id="ARBA00023154"/>
    </source>
</evidence>
<dbReference type="InterPro" id="IPR002220">
    <property type="entry name" value="DapA-like"/>
</dbReference>